<dbReference type="EMBL" id="JAOWRF010000068">
    <property type="protein sequence ID" value="MCV3212803.1"/>
    <property type="molecule type" value="Genomic_DNA"/>
</dbReference>
<dbReference type="InterPro" id="IPR035902">
    <property type="entry name" value="Nuc_phospho_transferase"/>
</dbReference>
<evidence type="ECO:0000259" key="4">
    <source>
        <dbReference type="Pfam" id="PF00591"/>
    </source>
</evidence>
<dbReference type="GO" id="GO:0016757">
    <property type="term" value="F:glycosyltransferase activity"/>
    <property type="evidence" value="ECO:0007669"/>
    <property type="project" value="UniProtKB-KW"/>
</dbReference>
<reference evidence="6 7" key="1">
    <citation type="submission" date="2022-10" db="EMBL/GenBank/DDBJ databases">
        <title>Identification of biosynthetic pathway for the production of the potent trypsin inhibitor radiosumin.</title>
        <authorList>
            <person name="Fewer D.P."/>
            <person name="Delbaje E."/>
            <person name="Ouyang X."/>
            <person name="Agostino P.D."/>
            <person name="Wahlsten M."/>
            <person name="Jokela J."/>
            <person name="Permi P."/>
            <person name="Haapaniemi E."/>
            <person name="Koistinen H."/>
        </authorList>
    </citation>
    <scope>NUCLEOTIDE SEQUENCE [LARGE SCALE GENOMIC DNA]</scope>
    <source>
        <strain evidence="6 7">NIES-515</strain>
    </source>
</reference>
<dbReference type="RefSeq" id="WP_263744312.1">
    <property type="nucleotide sequence ID" value="NZ_JAOWRF010000068.1"/>
</dbReference>
<dbReference type="Pfam" id="PF00591">
    <property type="entry name" value="Glycos_transf_3"/>
    <property type="match status" value="1"/>
</dbReference>
<evidence type="ECO:0000313" key="7">
    <source>
        <dbReference type="Proteomes" id="UP001526143"/>
    </source>
</evidence>
<protein>
    <submittedName>
        <fullName evidence="6">Anthranilate phosphoribosyltransferase family protein</fullName>
    </submittedName>
</protein>
<comment type="caution">
    <text evidence="6">The sequence shown here is derived from an EMBL/GenBank/DDBJ whole genome shotgun (WGS) entry which is preliminary data.</text>
</comment>
<dbReference type="InterPro" id="IPR036320">
    <property type="entry name" value="Glycosyl_Trfase_fam3_N_dom_sf"/>
</dbReference>
<dbReference type="NCBIfam" id="NF005635">
    <property type="entry name" value="PRK07394.1"/>
    <property type="match status" value="1"/>
</dbReference>
<gene>
    <name evidence="6" type="ORF">OGM63_04550</name>
</gene>
<organism evidence="6 7">
    <name type="scientific">Plectonema radiosum NIES-515</name>
    <dbReference type="NCBI Taxonomy" id="2986073"/>
    <lineage>
        <taxon>Bacteria</taxon>
        <taxon>Bacillati</taxon>
        <taxon>Cyanobacteriota</taxon>
        <taxon>Cyanophyceae</taxon>
        <taxon>Oscillatoriophycideae</taxon>
        <taxon>Oscillatoriales</taxon>
        <taxon>Microcoleaceae</taxon>
        <taxon>Plectonema</taxon>
    </lineage>
</organism>
<dbReference type="Proteomes" id="UP001526143">
    <property type="component" value="Unassembled WGS sequence"/>
</dbReference>
<feature type="domain" description="Glycosyl transferase family 3" evidence="4">
    <location>
        <begin position="97"/>
        <end position="340"/>
    </location>
</feature>
<accession>A0ABT3AUJ8</accession>
<dbReference type="Gene3D" id="1.20.970.10">
    <property type="entry name" value="Transferase, Pyrimidine Nucleoside Phosphorylase, Chain C"/>
    <property type="match status" value="1"/>
</dbReference>
<keyword evidence="3" id="KW-0028">Amino-acid biosynthesis</keyword>
<dbReference type="InterPro" id="IPR000312">
    <property type="entry name" value="Glycosyl_Trfase_fam3"/>
</dbReference>
<keyword evidence="1 6" id="KW-0328">Glycosyltransferase</keyword>
<name>A0ABT3AUJ8_9CYAN</name>
<evidence type="ECO:0000313" key="6">
    <source>
        <dbReference type="EMBL" id="MCV3212803.1"/>
    </source>
</evidence>
<sequence>MSNIFRELLKKVGSGNHTGENLTRADSYKATKMMLLGEATPAQIGAFLIAHRIKRPTGEELAGMLDAYEELGPLLQNINSGHPVIVLGIPYDGRTRTAPISPVTALLLASAGQSVVMHGGSRLPTKYGIPLVEIWQNLGVDWTTLTLEKQQQVFEKTGIGFVYQPQHFPLTNKIWEYRDQLGKRPPFATMELIWCPYAGDAHIIAGFVHPPTEGMFQQALTLRGVSKFTLVKGLEGSCDLPRDRTAIIGLSAPLAPQQEGLTAIERLLLPPRDYNFTTKNVPLETTEQLVADIQSVLSAKPSELMQTALWNGGFYLWRSGICSDMQAGIIKAEELFSNGAVAAKLQELTQIINSSKELYHIMTGLSHIL</sequence>
<evidence type="ECO:0000256" key="2">
    <source>
        <dbReference type="ARBA" id="ARBA00022679"/>
    </source>
</evidence>
<proteinExistence type="predicted"/>
<dbReference type="Gene3D" id="3.40.1030.10">
    <property type="entry name" value="Nucleoside phosphorylase/phosphoribosyltransferase catalytic domain"/>
    <property type="match status" value="1"/>
</dbReference>
<dbReference type="SUPFAM" id="SSF47648">
    <property type="entry name" value="Nucleoside phosphorylase/phosphoribosyltransferase N-terminal domain"/>
    <property type="match status" value="1"/>
</dbReference>
<feature type="domain" description="Glycosyl transferase family 3 N-terminal" evidence="5">
    <location>
        <begin position="6"/>
        <end position="70"/>
    </location>
</feature>
<keyword evidence="7" id="KW-1185">Reference proteome</keyword>
<dbReference type="Pfam" id="PF02885">
    <property type="entry name" value="Glycos_trans_3N"/>
    <property type="match status" value="1"/>
</dbReference>
<dbReference type="InterPro" id="IPR005940">
    <property type="entry name" value="Anthranilate_Pribosyl_Tfrase"/>
</dbReference>
<dbReference type="PANTHER" id="PTHR43285">
    <property type="entry name" value="ANTHRANILATE PHOSPHORIBOSYLTRANSFERASE"/>
    <property type="match status" value="1"/>
</dbReference>
<dbReference type="PANTHER" id="PTHR43285:SF3">
    <property type="entry name" value="SLL1634 PROTEIN"/>
    <property type="match status" value="1"/>
</dbReference>
<evidence type="ECO:0000256" key="1">
    <source>
        <dbReference type="ARBA" id="ARBA00022676"/>
    </source>
</evidence>
<keyword evidence="3" id="KW-0057">Aromatic amino acid biosynthesis</keyword>
<keyword evidence="2" id="KW-0808">Transferase</keyword>
<dbReference type="InterPro" id="IPR017459">
    <property type="entry name" value="Glycosyl_Trfase_fam3_N_dom"/>
</dbReference>
<dbReference type="SUPFAM" id="SSF52418">
    <property type="entry name" value="Nucleoside phosphorylase/phosphoribosyltransferase catalytic domain"/>
    <property type="match status" value="1"/>
</dbReference>
<evidence type="ECO:0000259" key="5">
    <source>
        <dbReference type="Pfam" id="PF02885"/>
    </source>
</evidence>
<evidence type="ECO:0000256" key="3">
    <source>
        <dbReference type="ARBA" id="ARBA00023141"/>
    </source>
</evidence>